<dbReference type="Proteomes" id="UP000307541">
    <property type="component" value="Unassembled WGS sequence"/>
</dbReference>
<dbReference type="EMBL" id="RFLV01000001">
    <property type="protein sequence ID" value="TIH10962.1"/>
    <property type="molecule type" value="Genomic_DNA"/>
</dbReference>
<keyword evidence="1" id="KW-0472">Membrane</keyword>
<comment type="caution">
    <text evidence="2">The sequence shown here is derived from an EMBL/GenBank/DDBJ whole genome shotgun (WGS) entry which is preliminary data.</text>
</comment>
<accession>A0A4T2A3T0</accession>
<reference evidence="2 3" key="1">
    <citation type="submission" date="2018-10" db="EMBL/GenBank/DDBJ databases">
        <title>Pseudomonas leptonychotis sp. nov., isolated from Weddell seals in Antarctica.</title>
        <authorList>
            <person name="Novakova D."/>
            <person name="Svec P."/>
            <person name="Kralova S."/>
            <person name="Kristofova L."/>
            <person name="Zeman M."/>
            <person name="Pantucek R."/>
            <person name="Maslanova I."/>
            <person name="Sedlacek I."/>
        </authorList>
    </citation>
    <scope>NUCLEOTIDE SEQUENCE [LARGE SCALE GENOMIC DNA]</scope>
    <source>
        <strain evidence="2 3">CCM 8849</strain>
    </source>
</reference>
<sequence>MEDLAEGALKGLLRIIGLVVRSLIWLIWEFCFEEISWYIGWPVCRLITIGKLPRTPISERDNATHLTIFLVSMTGFLSLLTLGIVIAKLVGST</sequence>
<keyword evidence="1" id="KW-0812">Transmembrane</keyword>
<gene>
    <name evidence="2" type="ORF">D8779_09880</name>
</gene>
<keyword evidence="1" id="KW-1133">Transmembrane helix</keyword>
<proteinExistence type="predicted"/>
<evidence type="ECO:0000313" key="3">
    <source>
        <dbReference type="Proteomes" id="UP000307541"/>
    </source>
</evidence>
<feature type="transmembrane region" description="Helical" evidence="1">
    <location>
        <begin position="66"/>
        <end position="90"/>
    </location>
</feature>
<evidence type="ECO:0000256" key="1">
    <source>
        <dbReference type="SAM" id="Phobius"/>
    </source>
</evidence>
<name>A0A4T2A3T0_9PSED</name>
<keyword evidence="3" id="KW-1185">Reference proteome</keyword>
<evidence type="ECO:0000313" key="2">
    <source>
        <dbReference type="EMBL" id="TIH10962.1"/>
    </source>
</evidence>
<dbReference type="AlphaFoldDB" id="A0A4T2A3T0"/>
<dbReference type="OrthoDB" id="7018273at2"/>
<organism evidence="2 3">
    <name type="scientific">Pseudomonas leptonychotis</name>
    <dbReference type="NCBI Taxonomy" id="2448482"/>
    <lineage>
        <taxon>Bacteria</taxon>
        <taxon>Pseudomonadati</taxon>
        <taxon>Pseudomonadota</taxon>
        <taxon>Gammaproteobacteria</taxon>
        <taxon>Pseudomonadales</taxon>
        <taxon>Pseudomonadaceae</taxon>
        <taxon>Pseudomonas</taxon>
    </lineage>
</organism>
<protein>
    <submittedName>
        <fullName evidence="2">Uncharacterized protein</fullName>
    </submittedName>
</protein>